<proteinExistence type="predicted"/>
<evidence type="ECO:0000256" key="1">
    <source>
        <dbReference type="SAM" id="MobiDB-lite"/>
    </source>
</evidence>
<sequence>MFVRSIALLVAAAVCLVHGIVNGTDRARGPASDLGPMTIGASCPAEPVCGCMPHMCTDLATIGGTATLLTYLCPEVKTVQVTATVVSTVMVTVHDGEGRLSTTATASTGDDKTTTIKETRKSTLYVTKTIQVKHSSTAGLTVTITGVIASDPAYTHVIVPQSSEVKVTALVSSHASFGNSTSSLSPHSVGGNSTSPVSVHPVPTEPANSSFSIVLSTASQGLVLTNPLRPSFSPAGIWLNSTTSDVIFLPRPSISSGTAVTSMIGLVVPTTSPTANLSDASAASNTASPIGITYLPPVGHPKPSSKVISNLESFPFIDEPTGYLDLPSDSAIFSSIFEGLTQESTVIPATLTDGTFFSSDMPAHPTALVAREQADNQTTVALQSLDAATTTDFPATTTSTEEVIPTDYNLFSWSQFESTGSVSFGFTLLLPFLSIIFATFWV</sequence>
<keyword evidence="2" id="KW-0812">Transmembrane</keyword>
<feature type="chain" id="PRO_5043022384" evidence="3">
    <location>
        <begin position="20"/>
        <end position="442"/>
    </location>
</feature>
<protein>
    <submittedName>
        <fullName evidence="4">Uncharacterized protein</fullName>
    </submittedName>
</protein>
<feature type="region of interest" description="Disordered" evidence="1">
    <location>
        <begin position="178"/>
        <end position="203"/>
    </location>
</feature>
<evidence type="ECO:0000313" key="4">
    <source>
        <dbReference type="EMBL" id="KAK3203092.1"/>
    </source>
</evidence>
<feature type="transmembrane region" description="Helical" evidence="2">
    <location>
        <begin position="422"/>
        <end position="441"/>
    </location>
</feature>
<feature type="signal peptide" evidence="3">
    <location>
        <begin position="1"/>
        <end position="19"/>
    </location>
</feature>
<name>A0AAN6RE14_9PLEO</name>
<reference evidence="4 5" key="1">
    <citation type="submission" date="2021-02" db="EMBL/GenBank/DDBJ databases">
        <title>Genome assembly of Pseudopithomyces chartarum.</title>
        <authorList>
            <person name="Jauregui R."/>
            <person name="Singh J."/>
            <person name="Voisey C."/>
        </authorList>
    </citation>
    <scope>NUCLEOTIDE SEQUENCE [LARGE SCALE GENOMIC DNA]</scope>
    <source>
        <strain evidence="4 5">AGR01</strain>
    </source>
</reference>
<organism evidence="4 5">
    <name type="scientific">Pseudopithomyces chartarum</name>
    <dbReference type="NCBI Taxonomy" id="1892770"/>
    <lineage>
        <taxon>Eukaryota</taxon>
        <taxon>Fungi</taxon>
        <taxon>Dikarya</taxon>
        <taxon>Ascomycota</taxon>
        <taxon>Pezizomycotina</taxon>
        <taxon>Dothideomycetes</taxon>
        <taxon>Pleosporomycetidae</taxon>
        <taxon>Pleosporales</taxon>
        <taxon>Massarineae</taxon>
        <taxon>Didymosphaeriaceae</taxon>
        <taxon>Pseudopithomyces</taxon>
    </lineage>
</organism>
<feature type="compositionally biased region" description="Polar residues" evidence="1">
    <location>
        <begin position="178"/>
        <end position="197"/>
    </location>
</feature>
<keyword evidence="3" id="KW-0732">Signal</keyword>
<dbReference type="AlphaFoldDB" id="A0AAN6RE14"/>
<evidence type="ECO:0000313" key="5">
    <source>
        <dbReference type="Proteomes" id="UP001280581"/>
    </source>
</evidence>
<accession>A0AAN6RE14</accession>
<dbReference type="EMBL" id="WVTA01000011">
    <property type="protein sequence ID" value="KAK3203092.1"/>
    <property type="molecule type" value="Genomic_DNA"/>
</dbReference>
<keyword evidence="5" id="KW-1185">Reference proteome</keyword>
<keyword evidence="2" id="KW-1133">Transmembrane helix</keyword>
<evidence type="ECO:0000256" key="2">
    <source>
        <dbReference type="SAM" id="Phobius"/>
    </source>
</evidence>
<comment type="caution">
    <text evidence="4">The sequence shown here is derived from an EMBL/GenBank/DDBJ whole genome shotgun (WGS) entry which is preliminary data.</text>
</comment>
<keyword evidence="2" id="KW-0472">Membrane</keyword>
<dbReference type="Proteomes" id="UP001280581">
    <property type="component" value="Unassembled WGS sequence"/>
</dbReference>
<gene>
    <name evidence="4" type="ORF">GRF29_112g220066</name>
</gene>
<evidence type="ECO:0000256" key="3">
    <source>
        <dbReference type="SAM" id="SignalP"/>
    </source>
</evidence>